<reference evidence="2 3" key="1">
    <citation type="submission" date="2017-01" db="EMBL/GenBank/DDBJ databases">
        <authorList>
            <person name="Erauso G."/>
        </authorList>
    </citation>
    <scope>NUCLEOTIDE SEQUENCE [LARGE SCALE GENOMIC DNA]</scope>
    <source>
        <strain evidence="2">MESINF1</strain>
    </source>
</reference>
<sequence length="291" mass="32070">MKLAMGLIFVLVGILLIFGIFTGDTLLNAFVNLINYWPIILVFIGLSILSGVKGLKWLRYLNAFLTVCFILFIFFWPSAFLSGSRTVSETTLLKTTEELTVVEIQIDLPMVNIRIEAMETAAPLSTVAHVDHTIRGANLKIEESGSSTLKKWTLKTDSSLSWLTSSTMVLKLNPAYKYIIKLNTAAVNGSFDIAGLKVEELDVNCAVLKADFKVPAVSNSRIEVKTAISNGDIFIPKNVRAFLRATAAIKNVKSDLNNTGSGEEYIYESAGNEYNTNLSFESAIINLKVLR</sequence>
<evidence type="ECO:0000313" key="3">
    <source>
        <dbReference type="Proteomes" id="UP000250796"/>
    </source>
</evidence>
<evidence type="ECO:0000256" key="1">
    <source>
        <dbReference type="SAM" id="Phobius"/>
    </source>
</evidence>
<name>A0A7Z7PRR8_9BACT</name>
<dbReference type="AlphaFoldDB" id="A0A7Z7PRR8"/>
<keyword evidence="3" id="KW-1185">Reference proteome</keyword>
<evidence type="ECO:0008006" key="4">
    <source>
        <dbReference type="Google" id="ProtNLM"/>
    </source>
</evidence>
<keyword evidence="1" id="KW-0472">Membrane</keyword>
<gene>
    <name evidence="2" type="ORF">MESINF_1643</name>
</gene>
<feature type="transmembrane region" description="Helical" evidence="1">
    <location>
        <begin position="33"/>
        <end position="50"/>
    </location>
</feature>
<accession>A0A7Z7PRR8</accession>
<dbReference type="RefSeq" id="WP_169699276.1">
    <property type="nucleotide sequence ID" value="NZ_LS974202.1"/>
</dbReference>
<dbReference type="Proteomes" id="UP000250796">
    <property type="component" value="Chromosome MESINF"/>
</dbReference>
<organism evidence="2 3">
    <name type="scientific">Mesotoga infera</name>
    <dbReference type="NCBI Taxonomy" id="1236046"/>
    <lineage>
        <taxon>Bacteria</taxon>
        <taxon>Thermotogati</taxon>
        <taxon>Thermotogota</taxon>
        <taxon>Thermotogae</taxon>
        <taxon>Kosmotogales</taxon>
        <taxon>Kosmotogaceae</taxon>
        <taxon>Mesotoga</taxon>
    </lineage>
</organism>
<feature type="transmembrane region" description="Helical" evidence="1">
    <location>
        <begin position="57"/>
        <end position="76"/>
    </location>
</feature>
<dbReference type="EMBL" id="LS974202">
    <property type="protein sequence ID" value="SSC13087.1"/>
    <property type="molecule type" value="Genomic_DNA"/>
</dbReference>
<keyword evidence="1" id="KW-1133">Transmembrane helix</keyword>
<protein>
    <recommendedName>
        <fullName evidence="4">DUF5668 domain-containing protein</fullName>
    </recommendedName>
</protein>
<evidence type="ECO:0000313" key="2">
    <source>
        <dbReference type="EMBL" id="SSC13087.1"/>
    </source>
</evidence>
<keyword evidence="1" id="KW-0812">Transmembrane</keyword>
<dbReference type="KEGG" id="minf:MESINF_1643"/>
<proteinExistence type="predicted"/>